<proteinExistence type="predicted"/>
<name>A0ABN8MLE9_9CNID</name>
<gene>
    <name evidence="1" type="ORF">PEVE_00035040</name>
</gene>
<keyword evidence="2" id="KW-1185">Reference proteome</keyword>
<organism evidence="1 2">
    <name type="scientific">Porites evermanni</name>
    <dbReference type="NCBI Taxonomy" id="104178"/>
    <lineage>
        <taxon>Eukaryota</taxon>
        <taxon>Metazoa</taxon>
        <taxon>Cnidaria</taxon>
        <taxon>Anthozoa</taxon>
        <taxon>Hexacorallia</taxon>
        <taxon>Scleractinia</taxon>
        <taxon>Fungiina</taxon>
        <taxon>Poritidae</taxon>
        <taxon>Porites</taxon>
    </lineage>
</organism>
<dbReference type="EMBL" id="CALNXI010000538">
    <property type="protein sequence ID" value="CAH3028856.1"/>
    <property type="molecule type" value="Genomic_DNA"/>
</dbReference>
<accession>A0ABN8MLE9</accession>
<dbReference type="Proteomes" id="UP001159427">
    <property type="component" value="Unassembled WGS sequence"/>
</dbReference>
<protein>
    <submittedName>
        <fullName evidence="1">Uncharacterized protein</fullName>
    </submittedName>
</protein>
<sequence>RIYWVLCDGGEPNRSFVKLLDSKHNFKKIRNHLEKSTLQSNNTRQLTVNNLRILFKFWKDAYEWDQGSHPLSLHERLTDGHV</sequence>
<evidence type="ECO:0000313" key="2">
    <source>
        <dbReference type="Proteomes" id="UP001159427"/>
    </source>
</evidence>
<evidence type="ECO:0000313" key="1">
    <source>
        <dbReference type="EMBL" id="CAH3028856.1"/>
    </source>
</evidence>
<reference evidence="1 2" key="1">
    <citation type="submission" date="2022-05" db="EMBL/GenBank/DDBJ databases">
        <authorList>
            <consortium name="Genoscope - CEA"/>
            <person name="William W."/>
        </authorList>
    </citation>
    <scope>NUCLEOTIDE SEQUENCE [LARGE SCALE GENOMIC DNA]</scope>
</reference>
<comment type="caution">
    <text evidence="1">The sequence shown here is derived from an EMBL/GenBank/DDBJ whole genome shotgun (WGS) entry which is preliminary data.</text>
</comment>
<feature type="non-terminal residue" evidence="1">
    <location>
        <position position="1"/>
    </location>
</feature>